<comment type="caution">
    <text evidence="1">The sequence shown here is derived from an EMBL/GenBank/DDBJ whole genome shotgun (WGS) entry which is preliminary data.</text>
</comment>
<sequence length="193" mass="22827">MGCSLLSWCIHPLIINESIVVDFLQTCRSFYHATRSRQFWYRLIESHESMCGGSKMDRPLERLTVLDLEHWVIRRLRVYESWFLDGPLAVRIRQFQYSPKAEIYQTKLLPGGRWLLATTTPRGHFYAYDLDSPCIEPQLLFDFGEYDDEEEMQEALAFFSIWVDPSREILFFRAVVWGWWGPAAGEHPMMGRH</sequence>
<name>A0A9P5X1Y4_9AGAR</name>
<dbReference type="EMBL" id="MU151517">
    <property type="protein sequence ID" value="KAF9443119.1"/>
    <property type="molecule type" value="Genomic_DNA"/>
</dbReference>
<organism evidence="1 2">
    <name type="scientific">Macrolepiota fuliginosa MF-IS2</name>
    <dbReference type="NCBI Taxonomy" id="1400762"/>
    <lineage>
        <taxon>Eukaryota</taxon>
        <taxon>Fungi</taxon>
        <taxon>Dikarya</taxon>
        <taxon>Basidiomycota</taxon>
        <taxon>Agaricomycotina</taxon>
        <taxon>Agaricomycetes</taxon>
        <taxon>Agaricomycetidae</taxon>
        <taxon>Agaricales</taxon>
        <taxon>Agaricineae</taxon>
        <taxon>Agaricaceae</taxon>
        <taxon>Macrolepiota</taxon>
    </lineage>
</organism>
<gene>
    <name evidence="1" type="ORF">P691DRAFT_431301</name>
</gene>
<accession>A0A9P5X1Y4</accession>
<dbReference type="Proteomes" id="UP000807342">
    <property type="component" value="Unassembled WGS sequence"/>
</dbReference>
<dbReference type="OrthoDB" id="3068749at2759"/>
<proteinExistence type="predicted"/>
<evidence type="ECO:0000313" key="2">
    <source>
        <dbReference type="Proteomes" id="UP000807342"/>
    </source>
</evidence>
<dbReference type="AlphaFoldDB" id="A0A9P5X1Y4"/>
<reference evidence="1" key="1">
    <citation type="submission" date="2020-11" db="EMBL/GenBank/DDBJ databases">
        <authorList>
            <consortium name="DOE Joint Genome Institute"/>
            <person name="Ahrendt S."/>
            <person name="Riley R."/>
            <person name="Andreopoulos W."/>
            <person name="Labutti K."/>
            <person name="Pangilinan J."/>
            <person name="Ruiz-Duenas F.J."/>
            <person name="Barrasa J.M."/>
            <person name="Sanchez-Garcia M."/>
            <person name="Camarero S."/>
            <person name="Miyauchi S."/>
            <person name="Serrano A."/>
            <person name="Linde D."/>
            <person name="Babiker R."/>
            <person name="Drula E."/>
            <person name="Ayuso-Fernandez I."/>
            <person name="Pacheco R."/>
            <person name="Padilla G."/>
            <person name="Ferreira P."/>
            <person name="Barriuso J."/>
            <person name="Kellner H."/>
            <person name="Castanera R."/>
            <person name="Alfaro M."/>
            <person name="Ramirez L."/>
            <person name="Pisabarro A.G."/>
            <person name="Kuo A."/>
            <person name="Tritt A."/>
            <person name="Lipzen A."/>
            <person name="He G."/>
            <person name="Yan M."/>
            <person name="Ng V."/>
            <person name="Cullen D."/>
            <person name="Martin F."/>
            <person name="Rosso M.-N."/>
            <person name="Henrissat B."/>
            <person name="Hibbett D."/>
            <person name="Martinez A.T."/>
            <person name="Grigoriev I.V."/>
        </authorList>
    </citation>
    <scope>NUCLEOTIDE SEQUENCE</scope>
    <source>
        <strain evidence="1">MF-IS2</strain>
    </source>
</reference>
<evidence type="ECO:0008006" key="3">
    <source>
        <dbReference type="Google" id="ProtNLM"/>
    </source>
</evidence>
<evidence type="ECO:0000313" key="1">
    <source>
        <dbReference type="EMBL" id="KAF9443119.1"/>
    </source>
</evidence>
<protein>
    <recommendedName>
        <fullName evidence="3">F-box domain-containing protein</fullName>
    </recommendedName>
</protein>
<keyword evidence="2" id="KW-1185">Reference proteome</keyword>